<evidence type="ECO:0000256" key="2">
    <source>
        <dbReference type="ARBA" id="ARBA00022552"/>
    </source>
</evidence>
<keyword evidence="1 7" id="KW-0963">Cytoplasm</keyword>
<feature type="binding site" evidence="7 8">
    <location>
        <position position="85"/>
    </location>
    <ligand>
        <name>S-adenosyl-L-methionine</name>
        <dbReference type="ChEBI" id="CHEBI:59789"/>
    </ligand>
</feature>
<dbReference type="OrthoDB" id="9814755at2"/>
<sequence length="257" mass="28276">MGHVARKRFGQHFLTDKAVIDGIIDAIGPGEDQAMVEIGPGLGAMTLPLLQRLPASSRPLTVIELDRDLAARMRKRGDVTVIESDVLKVDFAALAAERGRKLKVVGNLPYNISSPILFHLLGVVDHVVDQTFMLQKEVVDRMAAGPGGKDYGRLSVMLQWRYDVEALFDVPPEAFDPPPRVDSAIVRMVPLPAPARLEEALLSELVASAFSQRRKLLRHSLGKWLDARGFEGEFDLQRRAEEVPVAEFVALAQAVQG</sequence>
<dbReference type="PANTHER" id="PTHR11727:SF7">
    <property type="entry name" value="DIMETHYLADENOSINE TRANSFERASE-RELATED"/>
    <property type="match status" value="1"/>
</dbReference>
<evidence type="ECO:0000256" key="1">
    <source>
        <dbReference type="ARBA" id="ARBA00022490"/>
    </source>
</evidence>
<dbReference type="EMBL" id="PEOG01000007">
    <property type="protein sequence ID" value="PIM54768.1"/>
    <property type="molecule type" value="Genomic_DNA"/>
</dbReference>
<reference evidence="10 11" key="1">
    <citation type="submission" date="2017-11" db="EMBL/GenBank/DDBJ databases">
        <title>Draft genome sequence of Mitsuaria sp. HWN-4.</title>
        <authorList>
            <person name="Gundlapally S.R."/>
        </authorList>
    </citation>
    <scope>NUCLEOTIDE SEQUENCE [LARGE SCALE GENOMIC DNA]</scope>
    <source>
        <strain evidence="10 11">HWN-4</strain>
    </source>
</reference>
<dbReference type="InterPro" id="IPR001737">
    <property type="entry name" value="KsgA/Erm"/>
</dbReference>
<comment type="subcellular location">
    <subcellularLocation>
        <location evidence="7">Cytoplasm</location>
    </subcellularLocation>
</comment>
<dbReference type="GO" id="GO:0052908">
    <property type="term" value="F:16S rRNA (adenine(1518)-N(6)/adenine(1519)-N(6))-dimethyltransferase activity"/>
    <property type="evidence" value="ECO:0007669"/>
    <property type="project" value="UniProtKB-EC"/>
</dbReference>
<gene>
    <name evidence="7" type="primary">rsmA</name>
    <name evidence="7" type="synonym">ksgA</name>
    <name evidence="10" type="ORF">CS062_02460</name>
</gene>
<dbReference type="RefSeq" id="WP_099859881.1">
    <property type="nucleotide sequence ID" value="NZ_PEOG01000007.1"/>
</dbReference>
<evidence type="ECO:0000256" key="3">
    <source>
        <dbReference type="ARBA" id="ARBA00022603"/>
    </source>
</evidence>
<evidence type="ECO:0000256" key="7">
    <source>
        <dbReference type="HAMAP-Rule" id="MF_00607"/>
    </source>
</evidence>
<evidence type="ECO:0000256" key="5">
    <source>
        <dbReference type="ARBA" id="ARBA00022691"/>
    </source>
</evidence>
<dbReference type="SMART" id="SM00650">
    <property type="entry name" value="rADc"/>
    <property type="match status" value="1"/>
</dbReference>
<dbReference type="AlphaFoldDB" id="A0A2G9CEA1"/>
<comment type="catalytic activity">
    <reaction evidence="7">
        <text>adenosine(1518)/adenosine(1519) in 16S rRNA + 4 S-adenosyl-L-methionine = N(6)-dimethyladenosine(1518)/N(6)-dimethyladenosine(1519) in 16S rRNA + 4 S-adenosyl-L-homocysteine + 4 H(+)</text>
        <dbReference type="Rhea" id="RHEA:19609"/>
        <dbReference type="Rhea" id="RHEA-COMP:10232"/>
        <dbReference type="Rhea" id="RHEA-COMP:10233"/>
        <dbReference type="ChEBI" id="CHEBI:15378"/>
        <dbReference type="ChEBI" id="CHEBI:57856"/>
        <dbReference type="ChEBI" id="CHEBI:59789"/>
        <dbReference type="ChEBI" id="CHEBI:74411"/>
        <dbReference type="ChEBI" id="CHEBI:74493"/>
        <dbReference type="EC" id="2.1.1.182"/>
    </reaction>
</comment>
<keyword evidence="4 7" id="KW-0808">Transferase</keyword>
<dbReference type="InterPro" id="IPR020598">
    <property type="entry name" value="rRNA_Ade_methylase_Trfase_N"/>
</dbReference>
<feature type="binding site" evidence="7 8">
    <location>
        <position position="64"/>
    </location>
    <ligand>
        <name>S-adenosyl-L-methionine</name>
        <dbReference type="ChEBI" id="CHEBI:59789"/>
    </ligand>
</feature>
<feature type="binding site" evidence="7 8">
    <location>
        <position position="39"/>
    </location>
    <ligand>
        <name>S-adenosyl-L-methionine</name>
        <dbReference type="ChEBI" id="CHEBI:59789"/>
    </ligand>
</feature>
<dbReference type="EC" id="2.1.1.182" evidence="7"/>
<proteinExistence type="inferred from homology"/>
<evidence type="ECO:0000313" key="11">
    <source>
        <dbReference type="Proteomes" id="UP000231501"/>
    </source>
</evidence>
<dbReference type="InterPro" id="IPR011530">
    <property type="entry name" value="rRNA_adenine_dimethylase"/>
</dbReference>
<feature type="binding site" evidence="7 8">
    <location>
        <position position="12"/>
    </location>
    <ligand>
        <name>S-adenosyl-L-methionine</name>
        <dbReference type="ChEBI" id="CHEBI:59789"/>
    </ligand>
</feature>
<dbReference type="Gene3D" id="1.10.8.100">
    <property type="entry name" value="Ribosomal RNA adenine dimethylase-like, domain 2"/>
    <property type="match status" value="1"/>
</dbReference>
<keyword evidence="6 7" id="KW-0694">RNA-binding</keyword>
<feature type="binding site" evidence="7 8">
    <location>
        <position position="107"/>
    </location>
    <ligand>
        <name>S-adenosyl-L-methionine</name>
        <dbReference type="ChEBI" id="CHEBI:59789"/>
    </ligand>
</feature>
<name>A0A2G9CEA1_9BURK</name>
<keyword evidence="3 7" id="KW-0489">Methyltransferase</keyword>
<dbReference type="GO" id="GO:0005829">
    <property type="term" value="C:cytosol"/>
    <property type="evidence" value="ECO:0007669"/>
    <property type="project" value="TreeGrafter"/>
</dbReference>
<dbReference type="PROSITE" id="PS51689">
    <property type="entry name" value="SAM_RNA_A_N6_MT"/>
    <property type="match status" value="1"/>
</dbReference>
<evidence type="ECO:0000256" key="8">
    <source>
        <dbReference type="PROSITE-ProRule" id="PRU01026"/>
    </source>
</evidence>
<organism evidence="10 11">
    <name type="scientific">Roseateles chitinivorans</name>
    <dbReference type="NCBI Taxonomy" id="2917965"/>
    <lineage>
        <taxon>Bacteria</taxon>
        <taxon>Pseudomonadati</taxon>
        <taxon>Pseudomonadota</taxon>
        <taxon>Betaproteobacteria</taxon>
        <taxon>Burkholderiales</taxon>
        <taxon>Sphaerotilaceae</taxon>
        <taxon>Roseateles</taxon>
    </lineage>
</organism>
<evidence type="ECO:0000259" key="9">
    <source>
        <dbReference type="SMART" id="SM00650"/>
    </source>
</evidence>
<evidence type="ECO:0000313" key="10">
    <source>
        <dbReference type="EMBL" id="PIM54768.1"/>
    </source>
</evidence>
<dbReference type="NCBIfam" id="TIGR00755">
    <property type="entry name" value="ksgA"/>
    <property type="match status" value="1"/>
</dbReference>
<accession>A0A2G9CEA1</accession>
<keyword evidence="5 7" id="KW-0949">S-adenosyl-L-methionine</keyword>
<protein>
    <recommendedName>
        <fullName evidence="7">Ribosomal RNA small subunit methyltransferase A</fullName>
        <ecNumber evidence="7">2.1.1.182</ecNumber>
    </recommendedName>
    <alternativeName>
        <fullName evidence="7">16S rRNA (adenine(1518)-N(6)/adenine(1519)-N(6))-dimethyltransferase</fullName>
    </alternativeName>
    <alternativeName>
        <fullName evidence="7">16S rRNA dimethyladenosine transferase</fullName>
    </alternativeName>
    <alternativeName>
        <fullName evidence="7">16S rRNA dimethylase</fullName>
    </alternativeName>
    <alternativeName>
        <fullName evidence="7">S-adenosylmethionine-6-N', N'-adenosyl(rRNA) dimethyltransferase</fullName>
    </alternativeName>
</protein>
<comment type="similarity">
    <text evidence="7">Belongs to the class I-like SAM-binding methyltransferase superfamily. rRNA adenine N(6)-methyltransferase family. RsmA subfamily.</text>
</comment>
<dbReference type="InterPro" id="IPR023165">
    <property type="entry name" value="rRNA_Ade_diMease-like_C"/>
</dbReference>
<dbReference type="GO" id="GO:0003723">
    <property type="term" value="F:RNA binding"/>
    <property type="evidence" value="ECO:0007669"/>
    <property type="project" value="UniProtKB-UniRule"/>
</dbReference>
<keyword evidence="2 7" id="KW-0698">rRNA processing</keyword>
<dbReference type="InterPro" id="IPR029063">
    <property type="entry name" value="SAM-dependent_MTases_sf"/>
</dbReference>
<dbReference type="Pfam" id="PF00398">
    <property type="entry name" value="RrnaAD"/>
    <property type="match status" value="1"/>
</dbReference>
<dbReference type="Proteomes" id="UP000231501">
    <property type="component" value="Unassembled WGS sequence"/>
</dbReference>
<feature type="binding site" evidence="7 8">
    <location>
        <position position="14"/>
    </location>
    <ligand>
        <name>S-adenosyl-L-methionine</name>
        <dbReference type="ChEBI" id="CHEBI:59789"/>
    </ligand>
</feature>
<evidence type="ECO:0000256" key="6">
    <source>
        <dbReference type="ARBA" id="ARBA00022884"/>
    </source>
</evidence>
<keyword evidence="11" id="KW-1185">Reference proteome</keyword>
<feature type="domain" description="Ribosomal RNA adenine methylase transferase N-terminal" evidence="9">
    <location>
        <begin position="19"/>
        <end position="192"/>
    </location>
</feature>
<evidence type="ECO:0000256" key="4">
    <source>
        <dbReference type="ARBA" id="ARBA00022679"/>
    </source>
</evidence>
<dbReference type="SUPFAM" id="SSF53335">
    <property type="entry name" value="S-adenosyl-L-methionine-dependent methyltransferases"/>
    <property type="match status" value="1"/>
</dbReference>
<dbReference type="PANTHER" id="PTHR11727">
    <property type="entry name" value="DIMETHYLADENOSINE TRANSFERASE"/>
    <property type="match status" value="1"/>
</dbReference>
<comment type="function">
    <text evidence="7">Specifically dimethylates two adjacent adenosines (A1518 and A1519) in the loop of a conserved hairpin near the 3'-end of 16S rRNA in the 30S particle. May play a critical role in biogenesis of 30S subunits.</text>
</comment>
<dbReference type="HAMAP" id="MF_00607">
    <property type="entry name" value="16SrRNA_methyltr_A"/>
    <property type="match status" value="1"/>
</dbReference>
<dbReference type="Gene3D" id="3.40.50.150">
    <property type="entry name" value="Vaccinia Virus protein VP39"/>
    <property type="match status" value="1"/>
</dbReference>
<comment type="caution">
    <text evidence="10">The sequence shown here is derived from an EMBL/GenBank/DDBJ whole genome shotgun (WGS) entry which is preliminary data.</text>
</comment>